<dbReference type="AlphaFoldDB" id="C1MMG2"/>
<organism evidence="9">
    <name type="scientific">Micromonas pusilla (strain CCMP1545)</name>
    <name type="common">Picoplanktonic green alga</name>
    <dbReference type="NCBI Taxonomy" id="564608"/>
    <lineage>
        <taxon>Eukaryota</taxon>
        <taxon>Viridiplantae</taxon>
        <taxon>Chlorophyta</taxon>
        <taxon>Mamiellophyceae</taxon>
        <taxon>Mamiellales</taxon>
        <taxon>Mamiellaceae</taxon>
        <taxon>Micromonas</taxon>
    </lineage>
</organism>
<dbReference type="STRING" id="564608.C1MMG2"/>
<dbReference type="InterPro" id="IPR032563">
    <property type="entry name" value="DAMP1_SANT-like"/>
</dbReference>
<feature type="compositionally biased region" description="Basic and acidic residues" evidence="6">
    <location>
        <begin position="24"/>
        <end position="34"/>
    </location>
</feature>
<dbReference type="GO" id="GO:0006281">
    <property type="term" value="P:DNA repair"/>
    <property type="evidence" value="ECO:0007669"/>
    <property type="project" value="InterPro"/>
</dbReference>
<keyword evidence="4" id="KW-0804">Transcription</keyword>
<evidence type="ECO:0000259" key="7">
    <source>
        <dbReference type="Pfam" id="PF16282"/>
    </source>
</evidence>
<evidence type="ECO:0000256" key="4">
    <source>
        <dbReference type="ARBA" id="ARBA00023163"/>
    </source>
</evidence>
<name>C1MMG2_MICPC</name>
<evidence type="ECO:0000313" key="8">
    <source>
        <dbReference type="EMBL" id="EEH58568.1"/>
    </source>
</evidence>
<comment type="subcellular location">
    <subcellularLocation>
        <location evidence="1">Nucleus</location>
    </subcellularLocation>
</comment>
<dbReference type="GeneID" id="9682839"/>
<keyword evidence="9" id="KW-1185">Reference proteome</keyword>
<dbReference type="GO" id="GO:0006338">
    <property type="term" value="P:chromatin remodeling"/>
    <property type="evidence" value="ECO:0007669"/>
    <property type="project" value="InterPro"/>
</dbReference>
<evidence type="ECO:0000256" key="5">
    <source>
        <dbReference type="ARBA" id="ARBA00023242"/>
    </source>
</evidence>
<dbReference type="EMBL" id="GG663737">
    <property type="protein sequence ID" value="EEH58568.1"/>
    <property type="molecule type" value="Genomic_DNA"/>
</dbReference>
<keyword evidence="2" id="KW-0156">Chromatin regulator</keyword>
<protein>
    <submittedName>
        <fullName evidence="8">SWR complex protein</fullName>
    </submittedName>
</protein>
<feature type="region of interest" description="Disordered" evidence="6">
    <location>
        <begin position="400"/>
        <end position="455"/>
    </location>
</feature>
<feature type="region of interest" description="Disordered" evidence="6">
    <location>
        <begin position="1"/>
        <end position="49"/>
    </location>
</feature>
<evidence type="ECO:0000256" key="1">
    <source>
        <dbReference type="ARBA" id="ARBA00004123"/>
    </source>
</evidence>
<reference evidence="8 9" key="1">
    <citation type="journal article" date="2009" name="Science">
        <title>Green evolution and dynamic adaptations revealed by genomes of the marine picoeukaryotes Micromonas.</title>
        <authorList>
            <person name="Worden A.Z."/>
            <person name="Lee J.H."/>
            <person name="Mock T."/>
            <person name="Rouze P."/>
            <person name="Simmons M.P."/>
            <person name="Aerts A.L."/>
            <person name="Allen A.E."/>
            <person name="Cuvelier M.L."/>
            <person name="Derelle E."/>
            <person name="Everett M.V."/>
            <person name="Foulon E."/>
            <person name="Grimwood J."/>
            <person name="Gundlach H."/>
            <person name="Henrissat B."/>
            <person name="Napoli C."/>
            <person name="McDonald S.M."/>
            <person name="Parker M.S."/>
            <person name="Rombauts S."/>
            <person name="Salamov A."/>
            <person name="Von Dassow P."/>
            <person name="Badger J.H."/>
            <person name="Coutinho P.M."/>
            <person name="Demir E."/>
            <person name="Dubchak I."/>
            <person name="Gentemann C."/>
            <person name="Eikrem W."/>
            <person name="Gready J.E."/>
            <person name="John U."/>
            <person name="Lanier W."/>
            <person name="Lindquist E.A."/>
            <person name="Lucas S."/>
            <person name="Mayer K.F."/>
            <person name="Moreau H."/>
            <person name="Not F."/>
            <person name="Otillar R."/>
            <person name="Panaud O."/>
            <person name="Pangilinan J."/>
            <person name="Paulsen I."/>
            <person name="Piegu B."/>
            <person name="Poliakov A."/>
            <person name="Robbens S."/>
            <person name="Schmutz J."/>
            <person name="Toulza E."/>
            <person name="Wyss T."/>
            <person name="Zelensky A."/>
            <person name="Zhou K."/>
            <person name="Armbrust E.V."/>
            <person name="Bhattacharya D."/>
            <person name="Goodenough U.W."/>
            <person name="Van de Peer Y."/>
            <person name="Grigoriev I.V."/>
        </authorList>
    </citation>
    <scope>NUCLEOTIDE SEQUENCE [LARGE SCALE GENOMIC DNA]</scope>
    <source>
        <strain evidence="8 9">CCMP1545</strain>
    </source>
</reference>
<dbReference type="RefSeq" id="XP_003056923.1">
    <property type="nucleotide sequence ID" value="XM_003056877.1"/>
</dbReference>
<feature type="domain" description="DAMP1 SANT/Myb-like" evidence="7">
    <location>
        <begin position="115"/>
        <end position="185"/>
    </location>
</feature>
<dbReference type="OMA" id="HLASAQW"/>
<dbReference type="InterPro" id="IPR027109">
    <property type="entry name" value="Swc4/Dmap1"/>
</dbReference>
<dbReference type="Gene3D" id="1.10.10.60">
    <property type="entry name" value="Homeodomain-like"/>
    <property type="match status" value="1"/>
</dbReference>
<accession>C1MMG2</accession>
<evidence type="ECO:0000256" key="6">
    <source>
        <dbReference type="SAM" id="MobiDB-lite"/>
    </source>
</evidence>
<dbReference type="Proteomes" id="UP000001876">
    <property type="component" value="Unassembled WGS sequence"/>
</dbReference>
<dbReference type="PANTHER" id="PTHR12855">
    <property type="entry name" value="DNA METHYLTRANSFERASE 1-ASSOCIATED PROTEIN 1 FAMILY MEMBER"/>
    <property type="match status" value="1"/>
</dbReference>
<gene>
    <name evidence="8" type="ORF">MICPUCDRAFT_62479</name>
</gene>
<evidence type="ECO:0000313" key="9">
    <source>
        <dbReference type="Proteomes" id="UP000001876"/>
    </source>
</evidence>
<sequence>MDIKDIMGIKGAAGGGGGAKKQKTTAEKKPEGMSREVWQISRDRQSQQEALAPVVPTHAGLKDKRKVSARKVAWSWQPFKNSARVDDLMLKHWVKTGTGGTLLPGSNGGDVGGDYAFSKYNKKVDMVMYNDEEYDTLLTGPGRRRTTCSTSSLASTCVSSSCTIAGTRTVEDMKSRYYAIARKLLEARADNPDEAPFNARHEVDRKLALGDQMERTNALEREEQAILEEVKAIEERRRAEATALSARAGAAFSTHRADAVKLSIAVSDLRKDFAASGPSLPTAEGGDATPAPGAYARGAHVIAVAGEIAAAAVGTGGARGVRRIEQAVEELGVKPPQVSTRAVCSAWLTLRKEVMELLDLRKQLAKRQEELVGTAPGVPDAAAAAPAAAAAAAVFQQAGLPDTPRSKTQDVVLGPDGQPIGIRPAKRDQKRKMPARFDDTEPSPPRRSSEKRLKR</sequence>
<proteinExistence type="predicted"/>
<dbReference type="OrthoDB" id="19740at2759"/>
<dbReference type="Pfam" id="PF16282">
    <property type="entry name" value="SANT_DAMP1_like"/>
    <property type="match status" value="1"/>
</dbReference>
<dbReference type="GO" id="GO:0000812">
    <property type="term" value="C:Swr1 complex"/>
    <property type="evidence" value="ECO:0007669"/>
    <property type="project" value="TreeGrafter"/>
</dbReference>
<dbReference type="eggNOG" id="KOG2656">
    <property type="taxonomic scope" value="Eukaryota"/>
</dbReference>
<dbReference type="GO" id="GO:0000122">
    <property type="term" value="P:negative regulation of transcription by RNA polymerase II"/>
    <property type="evidence" value="ECO:0007669"/>
    <property type="project" value="TreeGrafter"/>
</dbReference>
<evidence type="ECO:0000256" key="3">
    <source>
        <dbReference type="ARBA" id="ARBA00023015"/>
    </source>
</evidence>
<dbReference type="KEGG" id="mpp:MICPUCDRAFT_62479"/>
<dbReference type="GO" id="GO:0035267">
    <property type="term" value="C:NuA4 histone acetyltransferase complex"/>
    <property type="evidence" value="ECO:0007669"/>
    <property type="project" value="InterPro"/>
</dbReference>
<keyword evidence="3" id="KW-0805">Transcription regulation</keyword>
<evidence type="ECO:0000256" key="2">
    <source>
        <dbReference type="ARBA" id="ARBA00022853"/>
    </source>
</evidence>
<dbReference type="GO" id="GO:0003714">
    <property type="term" value="F:transcription corepressor activity"/>
    <property type="evidence" value="ECO:0007669"/>
    <property type="project" value="TreeGrafter"/>
</dbReference>
<dbReference type="PANTHER" id="PTHR12855:SF10">
    <property type="entry name" value="DNA METHYLTRANSFERASE 1-ASSOCIATED PROTEIN 1"/>
    <property type="match status" value="1"/>
</dbReference>
<keyword evidence="5" id="KW-0539">Nucleus</keyword>